<feature type="transmembrane region" description="Helical" evidence="1">
    <location>
        <begin position="107"/>
        <end position="126"/>
    </location>
</feature>
<dbReference type="EMBL" id="FZOJ01000022">
    <property type="protein sequence ID" value="SNS81249.1"/>
    <property type="molecule type" value="Genomic_DNA"/>
</dbReference>
<feature type="transmembrane region" description="Helical" evidence="1">
    <location>
        <begin position="41"/>
        <end position="60"/>
    </location>
</feature>
<evidence type="ECO:0000313" key="4">
    <source>
        <dbReference type="Proteomes" id="UP000198304"/>
    </source>
</evidence>
<gene>
    <name evidence="3" type="ORF">SAMN05446037_102225</name>
</gene>
<dbReference type="AlphaFoldDB" id="A0A239HIK9"/>
<dbReference type="RefSeq" id="WP_176431451.1">
    <property type="nucleotide sequence ID" value="NZ_FZOJ01000022.1"/>
</dbReference>
<dbReference type="Pfam" id="PF07331">
    <property type="entry name" value="TctB"/>
    <property type="match status" value="1"/>
</dbReference>
<evidence type="ECO:0000259" key="2">
    <source>
        <dbReference type="Pfam" id="PF07331"/>
    </source>
</evidence>
<proteinExistence type="predicted"/>
<accession>A0A239HIK9</accession>
<evidence type="ECO:0000256" key="1">
    <source>
        <dbReference type="SAM" id="Phobius"/>
    </source>
</evidence>
<reference evidence="3 4" key="1">
    <citation type="submission" date="2017-06" db="EMBL/GenBank/DDBJ databases">
        <authorList>
            <person name="Kim H.J."/>
            <person name="Triplett B.A."/>
        </authorList>
    </citation>
    <scope>NUCLEOTIDE SEQUENCE [LARGE SCALE GENOMIC DNA]</scope>
    <source>
        <strain evidence="3 4">SCA</strain>
    </source>
</reference>
<keyword evidence="1" id="KW-0472">Membrane</keyword>
<feature type="domain" description="DUF1468" evidence="2">
    <location>
        <begin position="19"/>
        <end position="156"/>
    </location>
</feature>
<feature type="transmembrane region" description="Helical" evidence="1">
    <location>
        <begin position="133"/>
        <end position="155"/>
    </location>
</feature>
<evidence type="ECO:0000313" key="3">
    <source>
        <dbReference type="EMBL" id="SNS81249.1"/>
    </source>
</evidence>
<keyword evidence="4" id="KW-1185">Reference proteome</keyword>
<sequence length="156" mass="17450">METKKLKVGEKVLCYGIGLLSVFILYQASKISGFVPKPSSPGAFPLMVSIALCIFSLGIWGESRKFSPNHFTTLGEYFKAIGELVFTKDIIIMIMFLILYSVLLPRLGFNIATVLFLWSGISYLTSGNWVRNLLIAFLNLGVILLTFKFIFKVILP</sequence>
<dbReference type="InterPro" id="IPR009936">
    <property type="entry name" value="DUF1468"/>
</dbReference>
<dbReference type="Proteomes" id="UP000198304">
    <property type="component" value="Unassembled WGS sequence"/>
</dbReference>
<protein>
    <submittedName>
        <fullName evidence="3">Tripartite tricarboxylate transporter TctB family protein</fullName>
    </submittedName>
</protein>
<feature type="transmembrane region" description="Helical" evidence="1">
    <location>
        <begin position="12"/>
        <end position="29"/>
    </location>
</feature>
<keyword evidence="1" id="KW-1133">Transmembrane helix</keyword>
<keyword evidence="1" id="KW-0812">Transmembrane</keyword>
<organism evidence="3 4">
    <name type="scientific">Anaerovirgula multivorans</name>
    <dbReference type="NCBI Taxonomy" id="312168"/>
    <lineage>
        <taxon>Bacteria</taxon>
        <taxon>Bacillati</taxon>
        <taxon>Bacillota</taxon>
        <taxon>Clostridia</taxon>
        <taxon>Peptostreptococcales</taxon>
        <taxon>Natronincolaceae</taxon>
        <taxon>Anaerovirgula</taxon>
    </lineage>
</organism>
<name>A0A239HIK9_9FIRM</name>